<accession>A0ABR8EEP7</accession>
<dbReference type="RefSeq" id="WP_190878712.1">
    <property type="nucleotide sequence ID" value="NZ_JACJSK010000017.1"/>
</dbReference>
<proteinExistence type="predicted"/>
<comment type="caution">
    <text evidence="1">The sequence shown here is derived from an EMBL/GenBank/DDBJ whole genome shotgun (WGS) entry which is preliminary data.</text>
</comment>
<organism evidence="1 2">
    <name type="scientific">Planktothricoides raciborskii FACHB-1370</name>
    <dbReference type="NCBI Taxonomy" id="2949576"/>
    <lineage>
        <taxon>Bacteria</taxon>
        <taxon>Bacillati</taxon>
        <taxon>Cyanobacteriota</taxon>
        <taxon>Cyanophyceae</taxon>
        <taxon>Oscillatoriophycideae</taxon>
        <taxon>Oscillatoriales</taxon>
        <taxon>Oscillatoriaceae</taxon>
        <taxon>Planktothricoides</taxon>
    </lineage>
</organism>
<protein>
    <submittedName>
        <fullName evidence="1">Uncharacterized protein</fullName>
    </submittedName>
</protein>
<dbReference type="Proteomes" id="UP000641954">
    <property type="component" value="Unassembled WGS sequence"/>
</dbReference>
<name>A0ABR8EEP7_9CYAN</name>
<gene>
    <name evidence="1" type="ORF">H6G72_13915</name>
</gene>
<evidence type="ECO:0000313" key="1">
    <source>
        <dbReference type="EMBL" id="MBD2544912.1"/>
    </source>
</evidence>
<reference evidence="1 2" key="1">
    <citation type="journal article" date="2020" name="ISME J.">
        <title>Comparative genomics reveals insights into cyanobacterial evolution and habitat adaptation.</title>
        <authorList>
            <person name="Chen M.Y."/>
            <person name="Teng W.K."/>
            <person name="Zhao L."/>
            <person name="Hu C.X."/>
            <person name="Zhou Y.K."/>
            <person name="Han B.P."/>
            <person name="Song L.R."/>
            <person name="Shu W.S."/>
        </authorList>
    </citation>
    <scope>NUCLEOTIDE SEQUENCE [LARGE SCALE GENOMIC DNA]</scope>
    <source>
        <strain evidence="1 2">FACHB-1370</strain>
    </source>
</reference>
<keyword evidence="2" id="KW-1185">Reference proteome</keyword>
<dbReference type="EMBL" id="JACJSK010000017">
    <property type="protein sequence ID" value="MBD2544912.1"/>
    <property type="molecule type" value="Genomic_DNA"/>
</dbReference>
<sequence length="53" mass="5923">MLELIYELPTLQATKAGFGGLRRGIKAIAFIPKSLPRLVPPYEGFSVRSRMMT</sequence>
<evidence type="ECO:0000313" key="2">
    <source>
        <dbReference type="Proteomes" id="UP000641954"/>
    </source>
</evidence>